<keyword evidence="1" id="KW-1133">Transmembrane helix</keyword>
<dbReference type="Proteomes" id="UP000000787">
    <property type="component" value="Chromosome"/>
</dbReference>
<dbReference type="InterPro" id="IPR015943">
    <property type="entry name" value="WD40/YVTN_repeat-like_dom_sf"/>
</dbReference>
<reference evidence="2 3" key="1">
    <citation type="journal article" date="2011" name="Stand. Genomic Sci.">
        <title>Complete genome sequence of the filamentous gliding predatory bacterium Herpetosiphon aurantiacus type strain (114-95(T)).</title>
        <authorList>
            <person name="Kiss H."/>
            <person name="Nett M."/>
            <person name="Domin N."/>
            <person name="Martin K."/>
            <person name="Maresca J.A."/>
            <person name="Copeland A."/>
            <person name="Lapidus A."/>
            <person name="Lucas S."/>
            <person name="Berry K.W."/>
            <person name="Glavina Del Rio T."/>
            <person name="Dalin E."/>
            <person name="Tice H."/>
            <person name="Pitluck S."/>
            <person name="Richardson P."/>
            <person name="Bruce D."/>
            <person name="Goodwin L."/>
            <person name="Han C."/>
            <person name="Detter J.C."/>
            <person name="Schmutz J."/>
            <person name="Brettin T."/>
            <person name="Land M."/>
            <person name="Hauser L."/>
            <person name="Kyrpides N.C."/>
            <person name="Ivanova N."/>
            <person name="Goker M."/>
            <person name="Woyke T."/>
            <person name="Klenk H.P."/>
            <person name="Bryant D.A."/>
        </authorList>
    </citation>
    <scope>NUCLEOTIDE SEQUENCE [LARGE SCALE GENOMIC DNA]</scope>
    <source>
        <strain evidence="3">ATCC 23779 / DSM 785 / 114-95</strain>
    </source>
</reference>
<sequence>MQPHRERATPKTERNWWRFLPVLGAIGLIGLMLVLTFMPSSLDETSPNPSEVALLGSATPSMQPSATIIAAPFPTTILEQPPIQVVPTLPTEVTQLPSQPTGTITLVPTQEPSDLAVLPTIVPIIEQPAVALPITTLAAQTPTPVPTSTARPAAAAETELYAIINNANLEQYQLVRLAPTGLVTIATVDQNAEDLSIILPEQQTLFLARNQTLFAIDLTTGLPRWSYPLQPKSNYDYQSSLTVDQAGTGVYLLDRSSLDQSWRLSHLNLADGRLLNPPQQLSPRLHSISLVGDGKLWFVDNDKLYRLDPETQTQRDFGAVSDTQILGDGRQAALGVFREPTKFSLIDWANSTEHDVTLATPFQGTMLSASLSNDRTILIVNSFVANPNPKIRTKYFHSAYNLDNGALVAIREVDLLTSVYPTTIGDQWLIKTNDFDRSQLTLHTWNVATNSLTKRIEPSVLGEHGVAWIGEVAGATLTPLNQELQAAVAPLPTQVPIFEQPALPTIQPPTKQPIAIFGDIRALSLNLRQFNSDQSLDLLSEQGMGIFPRYNQSPLLLQRPQSKTWQLTDLVTQQSAQWEFEKLINAENFNSLLAPNTQRLLAVVGQDLRSTDQFTGASQLIQMNVQTGQWDIITDSRAWSDLKWSYPIAWQGDTVYFLQTSKNPQILWRAQLGPPFQAEKIAEIPSILANIPDVDSAILTQVYISPNQRWLLYPLATGNKTMVIRVLDLSNQRSHDIALPLMSLYGLSFSPEGNSFALMLPHPDRGHYPALYQFEPQRWYQLDANSYSESGESPFLWSPDGHWLALDLSNIGGESQLRVYNAQQPSLAFTANFDSINEPLALYNDGKTILARHFWQTSLEQLTWNGQQWQINWRVNDEIIHSDTLYYVYPR</sequence>
<organism evidence="2 3">
    <name type="scientific">Herpetosiphon aurantiacus (strain ATCC 23779 / DSM 785 / 114-95)</name>
    <dbReference type="NCBI Taxonomy" id="316274"/>
    <lineage>
        <taxon>Bacteria</taxon>
        <taxon>Bacillati</taxon>
        <taxon>Chloroflexota</taxon>
        <taxon>Chloroflexia</taxon>
        <taxon>Herpetosiphonales</taxon>
        <taxon>Herpetosiphonaceae</taxon>
        <taxon>Herpetosiphon</taxon>
    </lineage>
</organism>
<evidence type="ECO:0000256" key="1">
    <source>
        <dbReference type="SAM" id="Phobius"/>
    </source>
</evidence>
<proteinExistence type="predicted"/>
<protein>
    <submittedName>
        <fullName evidence="2">Uncharacterized protein</fullName>
    </submittedName>
</protein>
<dbReference type="BioCyc" id="HAUR316274:GHYA-3252-MONOMER"/>
<accession>A9B6Y6</accession>
<dbReference type="eggNOG" id="COG1520">
    <property type="taxonomic scope" value="Bacteria"/>
</dbReference>
<feature type="transmembrane region" description="Helical" evidence="1">
    <location>
        <begin position="20"/>
        <end position="38"/>
    </location>
</feature>
<dbReference type="AlphaFoldDB" id="A9B6Y6"/>
<evidence type="ECO:0000313" key="2">
    <source>
        <dbReference type="EMBL" id="ABX05854.1"/>
    </source>
</evidence>
<dbReference type="Gene3D" id="2.130.10.10">
    <property type="entry name" value="YVTN repeat-like/Quinoprotein amine dehydrogenase"/>
    <property type="match status" value="1"/>
</dbReference>
<dbReference type="KEGG" id="hau:Haur_3217"/>
<dbReference type="InParanoid" id="A9B6Y6"/>
<dbReference type="eggNOG" id="COG4946">
    <property type="taxonomic scope" value="Bacteria"/>
</dbReference>
<evidence type="ECO:0000313" key="3">
    <source>
        <dbReference type="Proteomes" id="UP000000787"/>
    </source>
</evidence>
<keyword evidence="3" id="KW-1185">Reference proteome</keyword>
<dbReference type="EMBL" id="CP000875">
    <property type="protein sequence ID" value="ABX05854.1"/>
    <property type="molecule type" value="Genomic_DNA"/>
</dbReference>
<gene>
    <name evidence="2" type="ordered locus">Haur_3217</name>
</gene>
<dbReference type="InterPro" id="IPR011042">
    <property type="entry name" value="6-blade_b-propeller_TolB-like"/>
</dbReference>
<dbReference type="HOGENOM" id="CLU_324109_0_0_0"/>
<name>A9B6Y6_HERA2</name>
<dbReference type="InterPro" id="IPR011047">
    <property type="entry name" value="Quinoprotein_ADH-like_sf"/>
</dbReference>
<keyword evidence="1" id="KW-0812">Transmembrane</keyword>
<dbReference type="SUPFAM" id="SSF50998">
    <property type="entry name" value="Quinoprotein alcohol dehydrogenase-like"/>
    <property type="match status" value="1"/>
</dbReference>
<dbReference type="Gene3D" id="2.120.10.30">
    <property type="entry name" value="TolB, C-terminal domain"/>
    <property type="match status" value="1"/>
</dbReference>
<keyword evidence="1" id="KW-0472">Membrane</keyword>
<dbReference type="SUPFAM" id="SSF82171">
    <property type="entry name" value="DPP6 N-terminal domain-like"/>
    <property type="match status" value="1"/>
</dbReference>